<dbReference type="RefSeq" id="WP_329499584.1">
    <property type="nucleotide sequence ID" value="NZ_CP108460.1"/>
</dbReference>
<sequence>MENRTYPTPGTGTATLVPEPARGTPHTPPRTLRARRRRPAVLAMAVALIAAGGLGGAVLYNSTGQRIAVLALAHDVPFGQVLTANDLVVARIAGDPAIKPLSAADQARVVGMRAATDLKQGALLVKADIAQGLTVQPGQLVVGIAAKRTQLPATKLQPGVAVIVVSTPDPGSGQGGGTTRTPEALAAVVTAVGKADTDGSQVIDVAVAAAEGVRLAAWVASTKFQVVLAPRGEAAAAAPSAAAPSAPAAGGAPATGASGPAPSGSATQRSGT</sequence>
<feature type="region of interest" description="Disordered" evidence="1">
    <location>
        <begin position="235"/>
        <end position="272"/>
    </location>
</feature>
<dbReference type="Pfam" id="PF08666">
    <property type="entry name" value="SAF"/>
    <property type="match status" value="1"/>
</dbReference>
<dbReference type="InterPro" id="IPR013974">
    <property type="entry name" value="SAF"/>
</dbReference>
<evidence type="ECO:0000256" key="1">
    <source>
        <dbReference type="SAM" id="MobiDB-lite"/>
    </source>
</evidence>
<feature type="transmembrane region" description="Helical" evidence="2">
    <location>
        <begin position="40"/>
        <end position="60"/>
    </location>
</feature>
<feature type="region of interest" description="Disordered" evidence="1">
    <location>
        <begin position="1"/>
        <end position="35"/>
    </location>
</feature>
<name>A0ABZ1W4N0_9ACTN</name>
<evidence type="ECO:0000313" key="4">
    <source>
        <dbReference type="EMBL" id="WUS55792.1"/>
    </source>
</evidence>
<dbReference type="Proteomes" id="UP001432014">
    <property type="component" value="Chromosome"/>
</dbReference>
<gene>
    <name evidence="4" type="ORF">OG469_09845</name>
</gene>
<keyword evidence="2" id="KW-0472">Membrane</keyword>
<protein>
    <submittedName>
        <fullName evidence="4">SAF domain-containing protein</fullName>
    </submittedName>
</protein>
<dbReference type="CDD" id="cd11614">
    <property type="entry name" value="SAF_CpaB_FlgA_like"/>
    <property type="match status" value="1"/>
</dbReference>
<keyword evidence="5" id="KW-1185">Reference proteome</keyword>
<evidence type="ECO:0000256" key="2">
    <source>
        <dbReference type="SAM" id="Phobius"/>
    </source>
</evidence>
<evidence type="ECO:0000259" key="3">
    <source>
        <dbReference type="SMART" id="SM00858"/>
    </source>
</evidence>
<proteinExistence type="predicted"/>
<accession>A0ABZ1W4N0</accession>
<reference evidence="4 5" key="1">
    <citation type="submission" date="2022-10" db="EMBL/GenBank/DDBJ databases">
        <title>The complete genomes of actinobacterial strains from the NBC collection.</title>
        <authorList>
            <person name="Joergensen T.S."/>
            <person name="Alvarez Arevalo M."/>
            <person name="Sterndorff E.B."/>
            <person name="Faurdal D."/>
            <person name="Vuksanovic O."/>
            <person name="Mourched A.-S."/>
            <person name="Charusanti P."/>
            <person name="Shaw S."/>
            <person name="Blin K."/>
            <person name="Weber T."/>
        </authorList>
    </citation>
    <scope>NUCLEOTIDE SEQUENCE [LARGE SCALE GENOMIC DNA]</scope>
    <source>
        <strain evidence="4 5">NBC_01247</strain>
    </source>
</reference>
<dbReference type="EMBL" id="CP108482">
    <property type="protein sequence ID" value="WUS55792.1"/>
    <property type="molecule type" value="Genomic_DNA"/>
</dbReference>
<dbReference type="SMART" id="SM00858">
    <property type="entry name" value="SAF"/>
    <property type="match status" value="1"/>
</dbReference>
<feature type="compositionally biased region" description="Polar residues" evidence="1">
    <location>
        <begin position="1"/>
        <end position="14"/>
    </location>
</feature>
<feature type="domain" description="SAF" evidence="3">
    <location>
        <begin position="67"/>
        <end position="130"/>
    </location>
</feature>
<keyword evidence="2" id="KW-1133">Transmembrane helix</keyword>
<organism evidence="4 5">
    <name type="scientific">Kitasatospora herbaricolor</name>
    <dbReference type="NCBI Taxonomy" id="68217"/>
    <lineage>
        <taxon>Bacteria</taxon>
        <taxon>Bacillati</taxon>
        <taxon>Actinomycetota</taxon>
        <taxon>Actinomycetes</taxon>
        <taxon>Kitasatosporales</taxon>
        <taxon>Streptomycetaceae</taxon>
        <taxon>Kitasatospora</taxon>
    </lineage>
</organism>
<keyword evidence="2" id="KW-0812">Transmembrane</keyword>
<evidence type="ECO:0000313" key="5">
    <source>
        <dbReference type="Proteomes" id="UP001432014"/>
    </source>
</evidence>